<dbReference type="Gene3D" id="3.90.550.10">
    <property type="entry name" value="Spore Coat Polysaccharide Biosynthesis Protein SpsA, Chain A"/>
    <property type="match status" value="1"/>
</dbReference>
<evidence type="ECO:0000256" key="1">
    <source>
        <dbReference type="SAM" id="MobiDB-lite"/>
    </source>
</evidence>
<feature type="transmembrane region" description="Helical" evidence="2">
    <location>
        <begin position="356"/>
        <end position="379"/>
    </location>
</feature>
<evidence type="ECO:0000313" key="5">
    <source>
        <dbReference type="Proteomes" id="UP000029857"/>
    </source>
</evidence>
<dbReference type="EMBL" id="JRPJ02000013">
    <property type="protein sequence ID" value="TLE10774.1"/>
    <property type="molecule type" value="Genomic_DNA"/>
</dbReference>
<evidence type="ECO:0000313" key="4">
    <source>
        <dbReference type="EMBL" id="TLE10774.1"/>
    </source>
</evidence>
<accession>A0A4U8U9W3</accession>
<dbReference type="RefSeq" id="WP_034563273.1">
    <property type="nucleotide sequence ID" value="NZ_FZMS01000060.1"/>
</dbReference>
<evidence type="ECO:0000259" key="3">
    <source>
        <dbReference type="Pfam" id="PF00535"/>
    </source>
</evidence>
<feature type="compositionally biased region" description="Polar residues" evidence="1">
    <location>
        <begin position="117"/>
        <end position="129"/>
    </location>
</feature>
<reference evidence="4 5" key="1">
    <citation type="journal article" date="2014" name="Genome Announc.">
        <title>Draft genome sequences of eight enterohepatic helicobacter species isolated from both laboratory and wild rodents.</title>
        <authorList>
            <person name="Sheh A."/>
            <person name="Shen Z."/>
            <person name="Fox J.G."/>
        </authorList>
    </citation>
    <scope>NUCLEOTIDE SEQUENCE [LARGE SCALE GENOMIC DNA]</scope>
    <source>
        <strain evidence="4 5">ATCC 49320</strain>
    </source>
</reference>
<sequence>MESDTTLSLQPPKKISVIIPCYNEEKTIAQVIDEVFSVLPNAHIYVFDNNSSDNSRSIVKAKIDEIKSLDCHIERSEISNMESKKDFSCLHTQNDKIGESSNFTQKAPHSPIKAENLDSTSTNHVGKTTNSSDCSVALEALSELEGRSYLSDMTTHHNSLNRSNCIDKGEFLQNLDSKTPAKSLTLYSVSTQGKGAVMREAFALIEADFYIMIDADTEHDASILPQALAYFSTHKLDMLNIAREADSSTYRKGHSFGNKLFSKSTQMLFGTKINDMLSGYRIFSRPFVKSFPAHSNGFEIETELTIYALEQRLRTDEIKAPYKSRPEGSFSKLSTFKDGFKISLMILNLLFSERPLLVFSVLSAICFLLSLFFGVPVFVEFLETSKVARFPTLFVCVGLMVIAVVLFIAGLLAHLVTKSIKESRYLAYLQSSREANKGIYG</sequence>
<dbReference type="PANTHER" id="PTHR48090:SF7">
    <property type="entry name" value="RFBJ PROTEIN"/>
    <property type="match status" value="1"/>
</dbReference>
<organism evidence="4 5">
    <name type="scientific">Helicobacter bilis</name>
    <dbReference type="NCBI Taxonomy" id="37372"/>
    <lineage>
        <taxon>Bacteria</taxon>
        <taxon>Pseudomonadati</taxon>
        <taxon>Campylobacterota</taxon>
        <taxon>Epsilonproteobacteria</taxon>
        <taxon>Campylobacterales</taxon>
        <taxon>Helicobacteraceae</taxon>
        <taxon>Helicobacter</taxon>
    </lineage>
</organism>
<evidence type="ECO:0000256" key="2">
    <source>
        <dbReference type="SAM" id="Phobius"/>
    </source>
</evidence>
<keyword evidence="4" id="KW-0808">Transferase</keyword>
<keyword evidence="2" id="KW-1133">Transmembrane helix</keyword>
<dbReference type="Pfam" id="PF00535">
    <property type="entry name" value="Glycos_transf_2"/>
    <property type="match status" value="1"/>
</dbReference>
<feature type="transmembrane region" description="Helical" evidence="2">
    <location>
        <begin position="391"/>
        <end position="416"/>
    </location>
</feature>
<name>A0A4U8U9W3_9HELI</name>
<dbReference type="InterPro" id="IPR029044">
    <property type="entry name" value="Nucleotide-diphossugar_trans"/>
</dbReference>
<feature type="region of interest" description="Disordered" evidence="1">
    <location>
        <begin position="99"/>
        <end position="129"/>
    </location>
</feature>
<dbReference type="AlphaFoldDB" id="A0A4U8U9W3"/>
<dbReference type="PANTHER" id="PTHR48090">
    <property type="entry name" value="UNDECAPRENYL-PHOSPHATE 4-DEOXY-4-FORMAMIDO-L-ARABINOSE TRANSFERASE-RELATED"/>
    <property type="match status" value="1"/>
</dbReference>
<gene>
    <name evidence="4" type="ORF">LS79_004975</name>
</gene>
<feature type="domain" description="Glycosyltransferase 2-like" evidence="3">
    <location>
        <begin position="16"/>
        <end position="72"/>
    </location>
</feature>
<keyword evidence="2" id="KW-0812">Transmembrane</keyword>
<proteinExistence type="predicted"/>
<dbReference type="GO" id="GO:0016740">
    <property type="term" value="F:transferase activity"/>
    <property type="evidence" value="ECO:0007669"/>
    <property type="project" value="UniProtKB-KW"/>
</dbReference>
<dbReference type="InterPro" id="IPR050256">
    <property type="entry name" value="Glycosyltransferase_2"/>
</dbReference>
<dbReference type="InterPro" id="IPR001173">
    <property type="entry name" value="Glyco_trans_2-like"/>
</dbReference>
<dbReference type="SUPFAM" id="SSF53448">
    <property type="entry name" value="Nucleotide-diphospho-sugar transferases"/>
    <property type="match status" value="1"/>
</dbReference>
<keyword evidence="2" id="KW-0472">Membrane</keyword>
<dbReference type="CDD" id="cd04179">
    <property type="entry name" value="DPM_DPG-synthase_like"/>
    <property type="match status" value="1"/>
</dbReference>
<dbReference type="Proteomes" id="UP000029857">
    <property type="component" value="Unassembled WGS sequence"/>
</dbReference>
<protein>
    <submittedName>
        <fullName evidence="4">Glycosyltransferase</fullName>
    </submittedName>
</protein>
<comment type="caution">
    <text evidence="4">The sequence shown here is derived from an EMBL/GenBank/DDBJ whole genome shotgun (WGS) entry which is preliminary data.</text>
</comment>